<evidence type="ECO:0000256" key="4">
    <source>
        <dbReference type="SAM" id="MobiDB-lite"/>
    </source>
</evidence>
<dbReference type="InterPro" id="IPR027417">
    <property type="entry name" value="P-loop_NTPase"/>
</dbReference>
<sequence>MSQNRADYAADAEPLLRRLLAEALLSSAQLGALRERARLQNTGVVQQLLQDTSLPQSALAQAFSRETGWPLLDLEAFVFDSEALALPMPDAQLLPLCRQDQALVVALADPQRLPADAALIPVLVAQDQLQRALQRRRAQTPAEPGSSEHAEDESAVRLIDRVLREAIAAGASDVHFEPYAQRYRIRRRLDGELRVVARPAASLAPRLAARLKVMAGLDLAERRLPQDGRIDYALPGASGAQRVDLRLSSCPTLHGEKIVCRILDPKAMPLDLDALGYEPAQREAYQRALAQPQGLILVTGPTGSGKTVSLYAALAQLNGESRNIATAEDPAEIDLPGINQLNINPKAGLNFATALRAFLRQDPDVIMVGEIRDSETAEIAIKAAQTGHLVLSTLHTNDAPQSVTRLLHMGLPAYQIAATLSLVIAQRLVRKLCPVCRQVLQLPREALLEQGFSAEDLQAPDFQLYRARGCAQCQDGYAGRCGVFQVMPFSEAMGALLLRGASARELAAQATRENVLSLRRAALRKAAAGLTDLAQVYAATVAD</sequence>
<dbReference type="Proteomes" id="UP000199233">
    <property type="component" value="Unassembled WGS sequence"/>
</dbReference>
<keyword evidence="2" id="KW-0547">Nucleotide-binding</keyword>
<protein>
    <submittedName>
        <fullName evidence="6">Type IV pilus assembly protein PilB</fullName>
    </submittedName>
</protein>
<gene>
    <name evidence="6" type="ORF">SAMN04488038_107131</name>
</gene>
<dbReference type="SMART" id="SM00382">
    <property type="entry name" value="AAA"/>
    <property type="match status" value="1"/>
</dbReference>
<keyword evidence="3" id="KW-0067">ATP-binding</keyword>
<comment type="similarity">
    <text evidence="1">Belongs to the GSP E family.</text>
</comment>
<dbReference type="GO" id="GO:0005524">
    <property type="term" value="F:ATP binding"/>
    <property type="evidence" value="ECO:0007669"/>
    <property type="project" value="UniProtKB-KW"/>
</dbReference>
<evidence type="ECO:0000256" key="2">
    <source>
        <dbReference type="ARBA" id="ARBA00022741"/>
    </source>
</evidence>
<dbReference type="FunFam" id="3.40.50.300:FF:000398">
    <property type="entry name" value="Type IV pilus assembly ATPase PilB"/>
    <property type="match status" value="1"/>
</dbReference>
<dbReference type="CDD" id="cd01129">
    <property type="entry name" value="PulE-GspE-like"/>
    <property type="match status" value="1"/>
</dbReference>
<evidence type="ECO:0000259" key="5">
    <source>
        <dbReference type="PROSITE" id="PS00662"/>
    </source>
</evidence>
<dbReference type="RefSeq" id="WP_093285464.1">
    <property type="nucleotide sequence ID" value="NZ_FOFS01000007.1"/>
</dbReference>
<dbReference type="InterPro" id="IPR003593">
    <property type="entry name" value="AAA+_ATPase"/>
</dbReference>
<dbReference type="STRING" id="489703.SAMN04488038_107131"/>
<dbReference type="InterPro" id="IPR001482">
    <property type="entry name" value="T2SS/T4SS_dom"/>
</dbReference>
<keyword evidence="7" id="KW-1185">Reference proteome</keyword>
<dbReference type="GO" id="GO:0005886">
    <property type="term" value="C:plasma membrane"/>
    <property type="evidence" value="ECO:0007669"/>
    <property type="project" value="TreeGrafter"/>
</dbReference>
<evidence type="ECO:0000313" key="6">
    <source>
        <dbReference type="EMBL" id="SEQ51269.1"/>
    </source>
</evidence>
<evidence type="ECO:0000256" key="3">
    <source>
        <dbReference type="ARBA" id="ARBA00022840"/>
    </source>
</evidence>
<evidence type="ECO:0000256" key="1">
    <source>
        <dbReference type="ARBA" id="ARBA00006611"/>
    </source>
</evidence>
<dbReference type="PANTHER" id="PTHR30258:SF1">
    <property type="entry name" value="PROTEIN TRANSPORT PROTEIN HOFB HOMOLOG"/>
    <property type="match status" value="1"/>
</dbReference>
<dbReference type="EMBL" id="FOFS01000007">
    <property type="protein sequence ID" value="SEQ51269.1"/>
    <property type="molecule type" value="Genomic_DNA"/>
</dbReference>
<dbReference type="SUPFAM" id="SSF52540">
    <property type="entry name" value="P-loop containing nucleoside triphosphate hydrolases"/>
    <property type="match status" value="1"/>
</dbReference>
<dbReference type="SUPFAM" id="SSF160246">
    <property type="entry name" value="EspE N-terminal domain-like"/>
    <property type="match status" value="1"/>
</dbReference>
<feature type="domain" description="Bacterial type II secretion system protein E" evidence="5">
    <location>
        <begin position="359"/>
        <end position="373"/>
    </location>
</feature>
<dbReference type="PANTHER" id="PTHR30258">
    <property type="entry name" value="TYPE II SECRETION SYSTEM PROTEIN GSPE-RELATED"/>
    <property type="match status" value="1"/>
</dbReference>
<organism evidence="6 7">
    <name type="scientific">Solimonas aquatica</name>
    <dbReference type="NCBI Taxonomy" id="489703"/>
    <lineage>
        <taxon>Bacteria</taxon>
        <taxon>Pseudomonadati</taxon>
        <taxon>Pseudomonadota</taxon>
        <taxon>Gammaproteobacteria</taxon>
        <taxon>Nevskiales</taxon>
        <taxon>Nevskiaceae</taxon>
        <taxon>Solimonas</taxon>
    </lineage>
</organism>
<dbReference type="Pfam" id="PF00437">
    <property type="entry name" value="T2SSE"/>
    <property type="match status" value="1"/>
</dbReference>
<dbReference type="PROSITE" id="PS00662">
    <property type="entry name" value="T2SP_E"/>
    <property type="match status" value="1"/>
</dbReference>
<feature type="region of interest" description="Disordered" evidence="4">
    <location>
        <begin position="134"/>
        <end position="154"/>
    </location>
</feature>
<name>A0A1H9GMJ7_9GAMM</name>
<dbReference type="InterPro" id="IPR037257">
    <property type="entry name" value="T2SS_E_N_sf"/>
</dbReference>
<dbReference type="AlphaFoldDB" id="A0A1H9GMJ7"/>
<dbReference type="Gene3D" id="3.40.50.300">
    <property type="entry name" value="P-loop containing nucleotide triphosphate hydrolases"/>
    <property type="match status" value="1"/>
</dbReference>
<dbReference type="Gene3D" id="3.30.450.90">
    <property type="match status" value="1"/>
</dbReference>
<reference evidence="7" key="1">
    <citation type="submission" date="2016-10" db="EMBL/GenBank/DDBJ databases">
        <authorList>
            <person name="Varghese N."/>
            <person name="Submissions S."/>
        </authorList>
    </citation>
    <scope>NUCLEOTIDE SEQUENCE [LARGE SCALE GENOMIC DNA]</scope>
    <source>
        <strain evidence="7">DSM 25927</strain>
    </source>
</reference>
<dbReference type="OrthoDB" id="9804785at2"/>
<accession>A0A1H9GMJ7</accession>
<dbReference type="GO" id="GO:0016887">
    <property type="term" value="F:ATP hydrolysis activity"/>
    <property type="evidence" value="ECO:0007669"/>
    <property type="project" value="TreeGrafter"/>
</dbReference>
<proteinExistence type="inferred from homology"/>
<evidence type="ECO:0000313" key="7">
    <source>
        <dbReference type="Proteomes" id="UP000199233"/>
    </source>
</evidence>